<dbReference type="GO" id="GO:0016798">
    <property type="term" value="F:hydrolase activity, acting on glycosyl bonds"/>
    <property type="evidence" value="ECO:0007669"/>
    <property type="project" value="UniProtKB-KW"/>
</dbReference>
<dbReference type="InterPro" id="IPR051056">
    <property type="entry name" value="Glycosyl_Hydrolase_73"/>
</dbReference>
<dbReference type="AlphaFoldDB" id="A0AAP4TVU9"/>
<evidence type="ECO:0000256" key="3">
    <source>
        <dbReference type="ARBA" id="ARBA00006880"/>
    </source>
</evidence>
<dbReference type="Pfam" id="PF10135">
    <property type="entry name" value="Rod-binding"/>
    <property type="match status" value="1"/>
</dbReference>
<dbReference type="InterPro" id="IPR019301">
    <property type="entry name" value="Flagellar_prot_FlgJ_N"/>
</dbReference>
<organism evidence="14 15">
    <name type="scientific">Cobetia amphilecti</name>
    <dbReference type="NCBI Taxonomy" id="1055104"/>
    <lineage>
        <taxon>Bacteria</taxon>
        <taxon>Pseudomonadati</taxon>
        <taxon>Pseudomonadota</taxon>
        <taxon>Gammaproteobacteria</taxon>
        <taxon>Oceanospirillales</taxon>
        <taxon>Halomonadaceae</taxon>
        <taxon>Cobetia</taxon>
    </lineage>
</organism>
<dbReference type="GO" id="GO:0071973">
    <property type="term" value="P:bacterial-type flagellum-dependent cell motility"/>
    <property type="evidence" value="ECO:0007669"/>
    <property type="project" value="TreeGrafter"/>
</dbReference>
<dbReference type="InterPro" id="IPR002901">
    <property type="entry name" value="MGlyc_endo_b_GlcNAc-like_dom"/>
</dbReference>
<feature type="region of interest" description="Disordered" evidence="12">
    <location>
        <begin position="461"/>
        <end position="488"/>
    </location>
</feature>
<dbReference type="GO" id="GO:0071555">
    <property type="term" value="P:cell wall organization"/>
    <property type="evidence" value="ECO:0007669"/>
    <property type="project" value="UniProtKB-KW"/>
</dbReference>
<dbReference type="PANTHER" id="PTHR33308:SF9">
    <property type="entry name" value="PEPTIDOGLYCAN HYDROLASE FLGJ"/>
    <property type="match status" value="1"/>
</dbReference>
<feature type="region of interest" description="Disordered" evidence="12">
    <location>
        <begin position="384"/>
        <end position="412"/>
    </location>
</feature>
<keyword evidence="6" id="KW-0574">Periplasm</keyword>
<evidence type="ECO:0000256" key="2">
    <source>
        <dbReference type="ARBA" id="ARBA00004418"/>
    </source>
</evidence>
<keyword evidence="7" id="KW-1005">Bacterial flagellum biogenesis</keyword>
<dbReference type="NCBIfam" id="TIGR02541">
    <property type="entry name" value="flagell_FlgJ"/>
    <property type="match status" value="1"/>
</dbReference>
<feature type="compositionally biased region" description="Low complexity" evidence="12">
    <location>
        <begin position="400"/>
        <end position="410"/>
    </location>
</feature>
<evidence type="ECO:0000256" key="5">
    <source>
        <dbReference type="ARBA" id="ARBA00013433"/>
    </source>
</evidence>
<dbReference type="Pfam" id="PF01832">
    <property type="entry name" value="Glucosaminidase"/>
    <property type="match status" value="1"/>
</dbReference>
<dbReference type="InterPro" id="IPR013377">
    <property type="entry name" value="FlgJ"/>
</dbReference>
<evidence type="ECO:0000256" key="6">
    <source>
        <dbReference type="ARBA" id="ARBA00022764"/>
    </source>
</evidence>
<reference evidence="14" key="1">
    <citation type="submission" date="2023-07" db="EMBL/GenBank/DDBJ databases">
        <title>Genome content predicts the carbon catabolic preferences of heterotrophic bacteria.</title>
        <authorList>
            <person name="Gralka M."/>
        </authorList>
    </citation>
    <scope>NUCLEOTIDE SEQUENCE</scope>
    <source>
        <strain evidence="14">C2R13</strain>
    </source>
</reference>
<evidence type="ECO:0000256" key="4">
    <source>
        <dbReference type="ARBA" id="ARBA00007974"/>
    </source>
</evidence>
<evidence type="ECO:0000256" key="1">
    <source>
        <dbReference type="ARBA" id="ARBA00002954"/>
    </source>
</evidence>
<comment type="function">
    <text evidence="1">Flagellum-specific muramidase which hydrolyzes the peptidoglycan layer to assemble the rod structure in the periplasmic space.</text>
</comment>
<keyword evidence="14" id="KW-0966">Cell projection</keyword>
<gene>
    <name evidence="14" type="primary">flgJ</name>
    <name evidence="14" type="ORF">Q4535_00575</name>
</gene>
<keyword evidence="10" id="KW-0961">Cell wall biogenesis/degradation</keyword>
<evidence type="ECO:0000256" key="10">
    <source>
        <dbReference type="ARBA" id="ARBA00023316"/>
    </source>
</evidence>
<keyword evidence="8 14" id="KW-0378">Hydrolase</keyword>
<dbReference type="EMBL" id="JAUORK010000001">
    <property type="protein sequence ID" value="MDO6670600.1"/>
    <property type="molecule type" value="Genomic_DNA"/>
</dbReference>
<protein>
    <recommendedName>
        <fullName evidence="5">Peptidoglycan hydrolase FlgJ</fullName>
    </recommendedName>
    <alternativeName>
        <fullName evidence="11">Muramidase FlgJ</fullName>
    </alternativeName>
</protein>
<dbReference type="InterPro" id="IPR023346">
    <property type="entry name" value="Lysozyme-like_dom_sf"/>
</dbReference>
<keyword evidence="14" id="KW-0282">Flagellum</keyword>
<dbReference type="Gene3D" id="2.10.70.40">
    <property type="entry name" value="peptidoglycan hydrolase"/>
    <property type="match status" value="1"/>
</dbReference>
<evidence type="ECO:0000256" key="7">
    <source>
        <dbReference type="ARBA" id="ARBA00022795"/>
    </source>
</evidence>
<dbReference type="Proteomes" id="UP001170481">
    <property type="component" value="Unassembled WGS sequence"/>
</dbReference>
<evidence type="ECO:0000259" key="13">
    <source>
        <dbReference type="SMART" id="SM00047"/>
    </source>
</evidence>
<comment type="similarity">
    <text evidence="3">In the N-terminal section; belongs to the FlgJ family.</text>
</comment>
<dbReference type="GO" id="GO:0042597">
    <property type="term" value="C:periplasmic space"/>
    <property type="evidence" value="ECO:0007669"/>
    <property type="project" value="UniProtKB-SubCell"/>
</dbReference>
<comment type="caution">
    <text evidence="14">The sequence shown here is derived from an EMBL/GenBank/DDBJ whole genome shotgun (WGS) entry which is preliminary data.</text>
</comment>
<dbReference type="GO" id="GO:0044780">
    <property type="term" value="P:bacterial-type flagellum assembly"/>
    <property type="evidence" value="ECO:0007669"/>
    <property type="project" value="InterPro"/>
</dbReference>
<evidence type="ECO:0000313" key="14">
    <source>
        <dbReference type="EMBL" id="MDO6670600.1"/>
    </source>
</evidence>
<evidence type="ECO:0000313" key="15">
    <source>
        <dbReference type="Proteomes" id="UP001170481"/>
    </source>
</evidence>
<dbReference type="PANTHER" id="PTHR33308">
    <property type="entry name" value="PEPTIDOGLYCAN HYDROLASE FLGJ"/>
    <property type="match status" value="1"/>
</dbReference>
<name>A0AAP4TVU9_9GAMM</name>
<accession>A0AAP4TVU9</accession>
<evidence type="ECO:0000256" key="12">
    <source>
        <dbReference type="SAM" id="MobiDB-lite"/>
    </source>
</evidence>
<feature type="domain" description="Mannosyl-glycoprotein endo-beta-N-acetylglucosamidase-like" evidence="13">
    <location>
        <begin position="223"/>
        <end position="376"/>
    </location>
</feature>
<feature type="compositionally biased region" description="Polar residues" evidence="12">
    <location>
        <begin position="110"/>
        <end position="123"/>
    </location>
</feature>
<comment type="similarity">
    <text evidence="4">In the C-terminal section; belongs to the glycosyl hydrolase 73 family.</text>
</comment>
<keyword evidence="9" id="KW-0326">Glycosidase</keyword>
<dbReference type="SMART" id="SM00047">
    <property type="entry name" value="LYZ2"/>
    <property type="match status" value="1"/>
</dbReference>
<evidence type="ECO:0000256" key="8">
    <source>
        <dbReference type="ARBA" id="ARBA00022801"/>
    </source>
</evidence>
<dbReference type="SUPFAM" id="SSF53955">
    <property type="entry name" value="Lysozyme-like"/>
    <property type="match status" value="1"/>
</dbReference>
<proteinExistence type="inferred from homology"/>
<evidence type="ECO:0000256" key="11">
    <source>
        <dbReference type="ARBA" id="ARBA00030835"/>
    </source>
</evidence>
<keyword evidence="14" id="KW-0969">Cilium</keyword>
<sequence>MSVLGSGAIVDAGRLAFDTQGLASLKGAASSGGERQQEALEESARQFEALMLNMMLKQMRSATENSALTGSQQQEMMTSMLDQQLSQQLASVGDGIGLSKILIQQLSSSTATGTNTDSSTAISPSAAADGKSVDEQGADGWLSAVGLTPEGGAAREGDWQAAVETRAADEVTGFMAMLDTLAPGDTARGIYAELPMATTGKDDVSDTVSPVAVTNVAALSEQQRRQPENVQRFVAEFGPAAQAASRESGLPAELILAQAALETGWGQRRIHTEAGTDSHNLFGIKAGSSWQGDSTTVLTTEYRDGRRMRLEDSFRVYPDQASALRDHAALLTGAQRYAHVTRSPDAESAARALQEAGYATDPHYADKLISIMSRVGPLEASGPLETAETRLASRDTVPASSSVETANSSSPRGLLEASAPLFALDARDAEPLVELASATNVASATGMASVASATDMAPAADKEIGTGSEGAASGAIQLAMGRSEPLIR</sequence>
<comment type="subcellular location">
    <subcellularLocation>
        <location evidence="2">Periplasm</location>
    </subcellularLocation>
</comment>
<dbReference type="GO" id="GO:0004040">
    <property type="term" value="F:amidase activity"/>
    <property type="evidence" value="ECO:0007669"/>
    <property type="project" value="InterPro"/>
</dbReference>
<evidence type="ECO:0000256" key="9">
    <source>
        <dbReference type="ARBA" id="ARBA00023295"/>
    </source>
</evidence>
<dbReference type="Gene3D" id="1.10.530.10">
    <property type="match status" value="1"/>
</dbReference>
<dbReference type="RefSeq" id="WP_303592443.1">
    <property type="nucleotide sequence ID" value="NZ_JAUORK010000001.1"/>
</dbReference>
<feature type="region of interest" description="Disordered" evidence="12">
    <location>
        <begin position="110"/>
        <end position="134"/>
    </location>
</feature>